<dbReference type="EnsemblPlants" id="LPERR08G04050.1">
    <property type="protein sequence ID" value="LPERR08G04050.1"/>
    <property type="gene ID" value="LPERR08G04050"/>
</dbReference>
<name>A0A0D9X4T2_9ORYZ</name>
<feature type="region of interest" description="Disordered" evidence="1">
    <location>
        <begin position="1"/>
        <end position="28"/>
    </location>
</feature>
<protein>
    <submittedName>
        <fullName evidence="2">Uncharacterized protein</fullName>
    </submittedName>
</protein>
<keyword evidence="3" id="KW-1185">Reference proteome</keyword>
<dbReference type="Gramene" id="LPERR08G04050.1">
    <property type="protein sequence ID" value="LPERR08G04050.1"/>
    <property type="gene ID" value="LPERR08G04050"/>
</dbReference>
<dbReference type="AlphaFoldDB" id="A0A0D9X4T2"/>
<dbReference type="Proteomes" id="UP000032180">
    <property type="component" value="Chromosome 8"/>
</dbReference>
<evidence type="ECO:0000313" key="2">
    <source>
        <dbReference type="EnsemblPlants" id="LPERR08G04050.1"/>
    </source>
</evidence>
<reference evidence="2 3" key="1">
    <citation type="submission" date="2012-08" db="EMBL/GenBank/DDBJ databases">
        <title>Oryza genome evolution.</title>
        <authorList>
            <person name="Wing R.A."/>
        </authorList>
    </citation>
    <scope>NUCLEOTIDE SEQUENCE</scope>
</reference>
<dbReference type="HOGENOM" id="CLU_2389411_0_0_1"/>
<reference evidence="2" key="3">
    <citation type="submission" date="2015-04" db="UniProtKB">
        <authorList>
            <consortium name="EnsemblPlants"/>
        </authorList>
    </citation>
    <scope>IDENTIFICATION</scope>
</reference>
<evidence type="ECO:0000313" key="3">
    <source>
        <dbReference type="Proteomes" id="UP000032180"/>
    </source>
</evidence>
<reference evidence="3" key="2">
    <citation type="submission" date="2013-12" db="EMBL/GenBank/DDBJ databases">
        <authorList>
            <person name="Yu Y."/>
            <person name="Lee S."/>
            <person name="de Baynast K."/>
            <person name="Wissotski M."/>
            <person name="Liu L."/>
            <person name="Talag J."/>
            <person name="Goicoechea J."/>
            <person name="Angelova A."/>
            <person name="Jetty R."/>
            <person name="Kudrna D."/>
            <person name="Golser W."/>
            <person name="Rivera L."/>
            <person name="Zhang J."/>
            <person name="Wing R."/>
        </authorList>
    </citation>
    <scope>NUCLEOTIDE SEQUENCE</scope>
</reference>
<evidence type="ECO:0000256" key="1">
    <source>
        <dbReference type="SAM" id="MobiDB-lite"/>
    </source>
</evidence>
<organism evidence="2 3">
    <name type="scientific">Leersia perrieri</name>
    <dbReference type="NCBI Taxonomy" id="77586"/>
    <lineage>
        <taxon>Eukaryota</taxon>
        <taxon>Viridiplantae</taxon>
        <taxon>Streptophyta</taxon>
        <taxon>Embryophyta</taxon>
        <taxon>Tracheophyta</taxon>
        <taxon>Spermatophyta</taxon>
        <taxon>Magnoliopsida</taxon>
        <taxon>Liliopsida</taxon>
        <taxon>Poales</taxon>
        <taxon>Poaceae</taxon>
        <taxon>BOP clade</taxon>
        <taxon>Oryzoideae</taxon>
        <taxon>Oryzeae</taxon>
        <taxon>Oryzinae</taxon>
        <taxon>Leersia</taxon>
    </lineage>
</organism>
<proteinExistence type="predicted"/>
<accession>A0A0D9X4T2</accession>
<sequence length="94" mass="10265">MALLMLNGSSERCGGSGERRMDRNTPASDHCYRISSDGMEWTCVTLPCDVAADADTCVQCGYNLLWTDRAGDVVYTLMSPLRHEGFSPTNSISP</sequence>